<dbReference type="FunFam" id="3.30.40.10:FF:000357">
    <property type="entry name" value="Peroxisome biogenesis protein 12"/>
    <property type="match status" value="1"/>
</dbReference>
<dbReference type="AlphaFoldDB" id="F4PIR8"/>
<protein>
    <recommendedName>
        <fullName evidence="14">Peroxin-12</fullName>
    </recommendedName>
</protein>
<accession>F4PIR8</accession>
<dbReference type="InterPro" id="IPR013083">
    <property type="entry name" value="Znf_RING/FYVE/PHD"/>
</dbReference>
<evidence type="ECO:0000256" key="15">
    <source>
        <dbReference type="ARBA" id="ARBA00045862"/>
    </source>
</evidence>
<evidence type="ECO:0000256" key="4">
    <source>
        <dbReference type="ARBA" id="ARBA00022448"/>
    </source>
</evidence>
<dbReference type="EMBL" id="GL883006">
    <property type="protein sequence ID" value="EGG24647.1"/>
    <property type="molecule type" value="Genomic_DNA"/>
</dbReference>
<dbReference type="GO" id="GO:0006513">
    <property type="term" value="P:protein monoubiquitination"/>
    <property type="evidence" value="ECO:0007669"/>
    <property type="project" value="TreeGrafter"/>
</dbReference>
<evidence type="ECO:0000256" key="2">
    <source>
        <dbReference type="ARBA" id="ARBA00004906"/>
    </source>
</evidence>
<keyword evidence="12" id="KW-0472">Membrane</keyword>
<evidence type="ECO:0000256" key="11">
    <source>
        <dbReference type="ARBA" id="ARBA00022989"/>
    </source>
</evidence>
<evidence type="ECO:0000256" key="1">
    <source>
        <dbReference type="ARBA" id="ARBA00004585"/>
    </source>
</evidence>
<dbReference type="RefSeq" id="XP_004362498.1">
    <property type="nucleotide sequence ID" value="XM_004362441.1"/>
</dbReference>
<keyword evidence="5" id="KW-0812">Transmembrane</keyword>
<dbReference type="PANTHER" id="PTHR12888">
    <property type="entry name" value="PEROXISOME ASSEMBLY PROTEIN 12 PEROXIN-12"/>
    <property type="match status" value="1"/>
</dbReference>
<evidence type="ECO:0000256" key="10">
    <source>
        <dbReference type="ARBA" id="ARBA00022927"/>
    </source>
</evidence>
<dbReference type="GO" id="GO:0008270">
    <property type="term" value="F:zinc ion binding"/>
    <property type="evidence" value="ECO:0007669"/>
    <property type="project" value="UniProtKB-KW"/>
</dbReference>
<feature type="region of interest" description="Disordered" evidence="16">
    <location>
        <begin position="50"/>
        <end position="99"/>
    </location>
</feature>
<evidence type="ECO:0000313" key="19">
    <source>
        <dbReference type="Proteomes" id="UP000007797"/>
    </source>
</evidence>
<dbReference type="InterPro" id="IPR006845">
    <property type="entry name" value="Pex_N"/>
</dbReference>
<evidence type="ECO:0000256" key="16">
    <source>
        <dbReference type="SAM" id="MobiDB-lite"/>
    </source>
</evidence>
<dbReference type="CDD" id="cd16451">
    <property type="entry name" value="mRING_PEX12"/>
    <property type="match status" value="1"/>
</dbReference>
<proteinExistence type="inferred from homology"/>
<keyword evidence="19" id="KW-1185">Reference proteome</keyword>
<feature type="compositionally biased region" description="Low complexity" evidence="16">
    <location>
        <begin position="50"/>
        <end position="88"/>
    </location>
</feature>
<keyword evidence="13" id="KW-0576">Peroxisome</keyword>
<keyword evidence="10" id="KW-0653">Protein transport</keyword>
<comment type="subcellular location">
    <subcellularLocation>
        <location evidence="1">Peroxisome membrane</location>
        <topology evidence="1">Multi-pass membrane protein</topology>
    </subcellularLocation>
</comment>
<evidence type="ECO:0000256" key="7">
    <source>
        <dbReference type="ARBA" id="ARBA00022771"/>
    </source>
</evidence>
<evidence type="ECO:0000256" key="13">
    <source>
        <dbReference type="ARBA" id="ARBA00023140"/>
    </source>
</evidence>
<evidence type="ECO:0000256" key="3">
    <source>
        <dbReference type="ARBA" id="ARBA00008704"/>
    </source>
</evidence>
<feature type="domain" description="Pex N-terminal" evidence="17">
    <location>
        <begin position="109"/>
        <end position="285"/>
    </location>
</feature>
<keyword evidence="8" id="KW-0833">Ubl conjugation pathway</keyword>
<organism evidence="18 19">
    <name type="scientific">Cavenderia fasciculata</name>
    <name type="common">Slime mold</name>
    <name type="synonym">Dictyostelium fasciculatum</name>
    <dbReference type="NCBI Taxonomy" id="261658"/>
    <lineage>
        <taxon>Eukaryota</taxon>
        <taxon>Amoebozoa</taxon>
        <taxon>Evosea</taxon>
        <taxon>Eumycetozoa</taxon>
        <taxon>Dictyostelia</taxon>
        <taxon>Acytosteliales</taxon>
        <taxon>Cavenderiaceae</taxon>
        <taxon>Cavenderia</taxon>
    </lineage>
</organism>
<comment type="function">
    <text evidence="15">Component of a retrotranslocation channel required for peroxisome organization by mediating export of the PEX5 receptor from peroxisomes to the cytosol, thereby promoting PEX5 recycling. The retrotranslocation channel is composed of PEX2, PEX10 and PEX12; each subunit contributing transmembrane segments that coassemble into an open channel that specifically allows the passage of PEX5 through the peroxisomal membrane. PEX12 also regulates PEX5 recycling by activating the E3 ubiquitin-protein ligase activity of PEX10. When PEX5 recycling is compromised, PEX12 stimulates PEX10-mediated polyubiquitination of PEX5, leading to its subsequent degradation.</text>
</comment>
<dbReference type="GO" id="GO:0005778">
    <property type="term" value="C:peroxisomal membrane"/>
    <property type="evidence" value="ECO:0007669"/>
    <property type="project" value="UniProtKB-SubCell"/>
</dbReference>
<dbReference type="GO" id="GO:0004842">
    <property type="term" value="F:ubiquitin-protein transferase activity"/>
    <property type="evidence" value="ECO:0007669"/>
    <property type="project" value="TreeGrafter"/>
</dbReference>
<gene>
    <name evidence="18" type="primary">pex12</name>
    <name evidence="18" type="ORF">DFA_02891</name>
</gene>
<evidence type="ECO:0000313" key="18">
    <source>
        <dbReference type="EMBL" id="EGG24647.1"/>
    </source>
</evidence>
<dbReference type="Proteomes" id="UP000007797">
    <property type="component" value="Unassembled WGS sequence"/>
</dbReference>
<dbReference type="InterPro" id="IPR017375">
    <property type="entry name" value="PEX12"/>
</dbReference>
<dbReference type="GeneID" id="14877077"/>
<dbReference type="SUPFAM" id="SSF57850">
    <property type="entry name" value="RING/U-box"/>
    <property type="match status" value="1"/>
</dbReference>
<evidence type="ECO:0000256" key="5">
    <source>
        <dbReference type="ARBA" id="ARBA00022692"/>
    </source>
</evidence>
<keyword evidence="6" id="KW-0479">Metal-binding</keyword>
<keyword evidence="9" id="KW-0862">Zinc</keyword>
<comment type="similarity">
    <text evidence="3">Belongs to the pex2/pex10/pex12 family.</text>
</comment>
<keyword evidence="11" id="KW-1133">Transmembrane helix</keyword>
<evidence type="ECO:0000259" key="17">
    <source>
        <dbReference type="Pfam" id="PF04757"/>
    </source>
</evidence>
<dbReference type="Pfam" id="PF04757">
    <property type="entry name" value="Pex2_Pex12"/>
    <property type="match status" value="1"/>
</dbReference>
<dbReference type="OrthoDB" id="107372at2759"/>
<evidence type="ECO:0000256" key="14">
    <source>
        <dbReference type="ARBA" id="ARBA00029692"/>
    </source>
</evidence>
<evidence type="ECO:0000256" key="12">
    <source>
        <dbReference type="ARBA" id="ARBA00023136"/>
    </source>
</evidence>
<evidence type="ECO:0000256" key="8">
    <source>
        <dbReference type="ARBA" id="ARBA00022786"/>
    </source>
</evidence>
<dbReference type="Gene3D" id="3.30.40.10">
    <property type="entry name" value="Zinc/RING finger domain, C3HC4 (zinc finger)"/>
    <property type="match status" value="1"/>
</dbReference>
<name>F4PIR8_CACFS</name>
<keyword evidence="4" id="KW-0813">Transport</keyword>
<dbReference type="PANTHER" id="PTHR12888:SF0">
    <property type="entry name" value="PEROXISOME ASSEMBLY PROTEIN 12"/>
    <property type="match status" value="1"/>
</dbReference>
<reference evidence="19" key="1">
    <citation type="journal article" date="2011" name="Genome Res.">
        <title>Phylogeny-wide analysis of social amoeba genomes highlights ancient origins for complex intercellular communication.</title>
        <authorList>
            <person name="Heidel A.J."/>
            <person name="Lawal H.M."/>
            <person name="Felder M."/>
            <person name="Schilde C."/>
            <person name="Helps N.R."/>
            <person name="Tunggal B."/>
            <person name="Rivero F."/>
            <person name="John U."/>
            <person name="Schleicher M."/>
            <person name="Eichinger L."/>
            <person name="Platzer M."/>
            <person name="Noegel A.A."/>
            <person name="Schaap P."/>
            <person name="Gloeckner G."/>
        </authorList>
    </citation>
    <scope>NUCLEOTIDE SEQUENCE [LARGE SCALE GENOMIC DNA]</scope>
    <source>
        <strain evidence="19">SH3</strain>
    </source>
</reference>
<evidence type="ECO:0000256" key="6">
    <source>
        <dbReference type="ARBA" id="ARBA00022723"/>
    </source>
</evidence>
<dbReference type="GO" id="GO:0016558">
    <property type="term" value="P:protein import into peroxisome matrix"/>
    <property type="evidence" value="ECO:0007669"/>
    <property type="project" value="InterPro"/>
</dbReference>
<dbReference type="STRING" id="1054147.F4PIR8"/>
<evidence type="ECO:0000256" key="9">
    <source>
        <dbReference type="ARBA" id="ARBA00022833"/>
    </source>
</evidence>
<dbReference type="GO" id="GO:1990429">
    <property type="term" value="C:peroxisomal importomer complex"/>
    <property type="evidence" value="ECO:0007669"/>
    <property type="project" value="TreeGrafter"/>
</dbReference>
<dbReference type="KEGG" id="dfa:DFA_02891"/>
<comment type="pathway">
    <text evidence="2">Protein modification; protein ubiquitination.</text>
</comment>
<sequence length="372" mass="42043">MRVQSEMTGKPRRAIPLLTRLFPSSSSFIAQAFAKYLAAIKRLSILNNNNNNNNAGVPRNNISNETTGSSGSTSSTGSNSSSSTTSGSNGSGGGSNRHSSMMMMMMQSNNDQPVSNKQKRLAILYLVLIPYIKSKLDEWYKRESDPINMLGLNEDDVDEDDGSIRKPLKKSIRRLFVKVYPYINAFYEATFFLYQILYLYEYTSYYTPFLHIQRIVLKRLTRQDIETHNTTIANRRNERLAVVRNWPLPGLFIPIVSVLDSVLDYSKFILPASVFLFKSLEWWYSENRISSPSVPVPPPPAPPKPAVGGLAVPQDKQQCPLCLQPRTNPAICGSGFVFCYPCIFNYVQQHSKCPITYIPTTTDQLRKIYETM</sequence>
<keyword evidence="7" id="KW-0863">Zinc-finger</keyword>